<organism evidence="1">
    <name type="scientific">Klebsiella pneumoniae</name>
    <dbReference type="NCBI Taxonomy" id="573"/>
    <lineage>
        <taxon>Bacteria</taxon>
        <taxon>Pseudomonadati</taxon>
        <taxon>Pseudomonadota</taxon>
        <taxon>Gammaproteobacteria</taxon>
        <taxon>Enterobacterales</taxon>
        <taxon>Enterobacteriaceae</taxon>
        <taxon>Klebsiella/Raoultella group</taxon>
        <taxon>Klebsiella</taxon>
        <taxon>Klebsiella pneumoniae complex</taxon>
    </lineage>
</organism>
<geneLocation type="plasmid" evidence="1">
    <name>p0716-KPC</name>
</geneLocation>
<keyword evidence="1" id="KW-0614">Plasmid</keyword>
<sequence>MQGSRMAPSPEQQKLRLPPNVQVRRRGNTYVICYCNNEVGGVVVTETPSGDTQLRPYVKDPVELNKDIVALVAQQMADALIEHAGRQPDGTIPSPPAPIPGTKLLENTMFPCSRCGRITARLVFAPECASEADMLSLGERLRNDVRYAPYPVWLIGAPDSEDDSVARHLTLQLAPIRGEVYREHPDKMNSRLMELDDKHHC</sequence>
<dbReference type="EMBL" id="KY270849">
    <property type="protein sequence ID" value="ARD68227.1"/>
    <property type="molecule type" value="Genomic_DNA"/>
</dbReference>
<evidence type="ECO:0000313" key="1">
    <source>
        <dbReference type="EMBL" id="ARD68227.1"/>
    </source>
</evidence>
<evidence type="ECO:0000313" key="2">
    <source>
        <dbReference type="EMBL" id="ARD68412.1"/>
    </source>
</evidence>
<reference evidence="1" key="1">
    <citation type="submission" date="2016-11" db="EMBL/GenBank/DDBJ databases">
        <title>Genetic characterization of two novel IncFII-type MDR plasmids p0716-KPC and p12181-KPC from Klebsiella pneumoniae.</title>
        <authorList>
            <person name="Feng J."/>
            <person name="Yin Z."/>
            <person name="Zhao Q."/>
            <person name="Sun Q."/>
            <person name="Zhang D."/>
            <person name="Jiang X."/>
            <person name="Wu W."/>
            <person name="Chen W."/>
            <person name="Wang H."/>
            <person name="Song Y."/>
            <person name="Tong Y."/>
            <person name="Wang J."/>
            <person name="Li Y."/>
            <person name="Zhou D."/>
        </authorList>
    </citation>
    <scope>NUCLEOTIDE SEQUENCE</scope>
    <source>
        <strain evidence="1">0716</strain>
        <strain evidence="2">12181</strain>
        <plasmid evidence="1">p0716-KPC</plasmid>
        <plasmid evidence="2">p12181-KPC</plasmid>
    </source>
</reference>
<protein>
    <submittedName>
        <fullName evidence="1">Uncharacterized protein</fullName>
    </submittedName>
</protein>
<accession>A0A1V0LZZ7</accession>
<geneLocation type="plasmid" evidence="2">
    <name>p12181-KPC</name>
</geneLocation>
<dbReference type="EMBL" id="KY270850">
    <property type="protein sequence ID" value="ARD68412.1"/>
    <property type="molecule type" value="Genomic_DNA"/>
</dbReference>
<name>A0A1V0LZZ7_KLEPN</name>
<proteinExistence type="predicted"/>
<dbReference type="AlphaFoldDB" id="A0A1V0LZZ7"/>